<gene>
    <name evidence="1" type="ORF">DSO57_1035132</name>
</gene>
<organism evidence="1 2">
    <name type="scientific">Entomophthora muscae</name>
    <dbReference type="NCBI Taxonomy" id="34485"/>
    <lineage>
        <taxon>Eukaryota</taxon>
        <taxon>Fungi</taxon>
        <taxon>Fungi incertae sedis</taxon>
        <taxon>Zoopagomycota</taxon>
        <taxon>Entomophthoromycotina</taxon>
        <taxon>Entomophthoromycetes</taxon>
        <taxon>Entomophthorales</taxon>
        <taxon>Entomophthoraceae</taxon>
        <taxon>Entomophthora</taxon>
    </lineage>
</organism>
<dbReference type="EMBL" id="QTSX02007404">
    <property type="protein sequence ID" value="KAJ9048428.1"/>
    <property type="molecule type" value="Genomic_DNA"/>
</dbReference>
<sequence length="250" mass="27740">MEGTQQQSTNTPIVRCGCGCPCGSKNRVSATQVPTQGGDRRGEFHSDAALTQLVQGAQAARVQSIDPWVPKLTRKPTKVTTTKKVRNKEVELNLYVFDIVYRQELVPSAILEKVKPVLDTSYKPYVSDGNQEDDEEPEFYQTNEGQLVLKKVAALYTKMLMPCKPVTNQDPVLSEPTKPAQKRIPDIKHITLLKLMHESGNYKAATAIVGVDPKLSGTQSQAAGPPFLGVTWARVFAERNHHKRGANFRR</sequence>
<comment type="caution">
    <text evidence="1">The sequence shown here is derived from an EMBL/GenBank/DDBJ whole genome shotgun (WGS) entry which is preliminary data.</text>
</comment>
<keyword evidence="2" id="KW-1185">Reference proteome</keyword>
<name>A0ACC2REI1_9FUNG</name>
<evidence type="ECO:0000313" key="2">
    <source>
        <dbReference type="Proteomes" id="UP001165960"/>
    </source>
</evidence>
<protein>
    <submittedName>
        <fullName evidence="1">Uncharacterized protein</fullName>
    </submittedName>
</protein>
<accession>A0ACC2REI1</accession>
<evidence type="ECO:0000313" key="1">
    <source>
        <dbReference type="EMBL" id="KAJ9048428.1"/>
    </source>
</evidence>
<dbReference type="Proteomes" id="UP001165960">
    <property type="component" value="Unassembled WGS sequence"/>
</dbReference>
<reference evidence="1" key="1">
    <citation type="submission" date="2022-04" db="EMBL/GenBank/DDBJ databases">
        <title>Genome of the entomopathogenic fungus Entomophthora muscae.</title>
        <authorList>
            <person name="Elya C."/>
            <person name="Lovett B.R."/>
            <person name="Lee E."/>
            <person name="Macias A.M."/>
            <person name="Hajek A.E."/>
            <person name="De Bivort B.L."/>
            <person name="Kasson M.T."/>
            <person name="De Fine Licht H.H."/>
            <person name="Stajich J.E."/>
        </authorList>
    </citation>
    <scope>NUCLEOTIDE SEQUENCE</scope>
    <source>
        <strain evidence="1">Berkeley</strain>
    </source>
</reference>
<proteinExistence type="predicted"/>